<comment type="caution">
    <text evidence="6">The sequence shown here is derived from an EMBL/GenBank/DDBJ whole genome shotgun (WGS) entry which is preliminary data.</text>
</comment>
<dbReference type="SUPFAM" id="SSF47413">
    <property type="entry name" value="lambda repressor-like DNA-binding domains"/>
    <property type="match status" value="1"/>
</dbReference>
<dbReference type="SUPFAM" id="SSF51306">
    <property type="entry name" value="LexA/Signal peptidase"/>
    <property type="match status" value="1"/>
</dbReference>
<feature type="region of interest" description="Disordered" evidence="4">
    <location>
        <begin position="67"/>
        <end position="106"/>
    </location>
</feature>
<dbReference type="EMBL" id="JACFYJ010000006">
    <property type="protein sequence ID" value="MEI5996806.1"/>
    <property type="molecule type" value="Genomic_DNA"/>
</dbReference>
<protein>
    <submittedName>
        <fullName evidence="6">LexA family transcriptional regulator</fullName>
    </submittedName>
</protein>
<dbReference type="PANTHER" id="PTHR40661">
    <property type="match status" value="1"/>
</dbReference>
<dbReference type="InterPro" id="IPR001387">
    <property type="entry name" value="Cro/C1-type_HTH"/>
</dbReference>
<evidence type="ECO:0000256" key="4">
    <source>
        <dbReference type="SAM" id="MobiDB-lite"/>
    </source>
</evidence>
<dbReference type="InterPro" id="IPR039418">
    <property type="entry name" value="LexA-like"/>
</dbReference>
<evidence type="ECO:0000313" key="7">
    <source>
        <dbReference type="Proteomes" id="UP001386437"/>
    </source>
</evidence>
<dbReference type="Proteomes" id="UP001386437">
    <property type="component" value="Unassembled WGS sequence"/>
</dbReference>
<evidence type="ECO:0000313" key="6">
    <source>
        <dbReference type="EMBL" id="MEI5996806.1"/>
    </source>
</evidence>
<feature type="compositionally biased region" description="Basic and acidic residues" evidence="4">
    <location>
        <begin position="87"/>
        <end position="98"/>
    </location>
</feature>
<dbReference type="CDD" id="cd06529">
    <property type="entry name" value="S24_LexA-like"/>
    <property type="match status" value="1"/>
</dbReference>
<reference evidence="6 7" key="1">
    <citation type="journal article" date="2022" name="Arch. Microbiol.">
        <title>Paraburkholderia bengalensis sp. nov. isolated from roots of Oryza sativa, IR64.</title>
        <authorList>
            <person name="Nag P."/>
            <person name="Mondal N."/>
            <person name="Sarkar J."/>
            <person name="Das S."/>
        </authorList>
    </citation>
    <scope>NUCLEOTIDE SEQUENCE [LARGE SCALE GENOMIC DNA]</scope>
    <source>
        <strain evidence="6 7">IR64_4_BI</strain>
    </source>
</reference>
<dbReference type="InterPro" id="IPR010982">
    <property type="entry name" value="Lambda_DNA-bd_dom_sf"/>
</dbReference>
<evidence type="ECO:0000256" key="1">
    <source>
        <dbReference type="ARBA" id="ARBA00023015"/>
    </source>
</evidence>
<evidence type="ECO:0000256" key="2">
    <source>
        <dbReference type="ARBA" id="ARBA00023125"/>
    </source>
</evidence>
<dbReference type="Pfam" id="PF01381">
    <property type="entry name" value="HTH_3"/>
    <property type="match status" value="1"/>
</dbReference>
<evidence type="ECO:0000259" key="5">
    <source>
        <dbReference type="PROSITE" id="PS50943"/>
    </source>
</evidence>
<keyword evidence="1" id="KW-0805">Transcription regulation</keyword>
<name>A0ABU8IMR7_9BURK</name>
<sequence>MNIAQRLDKAMEIRRFDSQSALSRASGVPQPTINRILKGTTAKPDIDTLRALAKTLDVTLEWLTDGVGAGPDAPKSRQKPPLPADKGNVKVWDHPDHLEPDEDDDEGDARIWIDRYDYHFSAGTGLIQWEVRENRALPFRAAFFKAKGANPKDCKLLVARGDSMEPYLSDKNIFMIDVSSTHIMDGERYAIYFNDEPLVKQIFKQADGGLVLHSYNPAYPDKHVQRDLLQYVHIVGRVIYRSG</sequence>
<feature type="domain" description="HTH cro/C1-type" evidence="5">
    <location>
        <begin position="18"/>
        <end position="63"/>
    </location>
</feature>
<proteinExistence type="predicted"/>
<accession>A0ABU8IMR7</accession>
<dbReference type="PANTHER" id="PTHR40661:SF1">
    <property type="entry name" value="HTH CRO_C1-TYPE DOMAIN-CONTAINING PROTEIN"/>
    <property type="match status" value="1"/>
</dbReference>
<dbReference type="SMART" id="SM00530">
    <property type="entry name" value="HTH_XRE"/>
    <property type="match status" value="1"/>
</dbReference>
<dbReference type="CDD" id="cd00093">
    <property type="entry name" value="HTH_XRE"/>
    <property type="match status" value="1"/>
</dbReference>
<keyword evidence="2" id="KW-0238">DNA-binding</keyword>
<dbReference type="Pfam" id="PF00717">
    <property type="entry name" value="Peptidase_S24"/>
    <property type="match status" value="1"/>
</dbReference>
<dbReference type="Gene3D" id="1.10.260.40">
    <property type="entry name" value="lambda repressor-like DNA-binding domains"/>
    <property type="match status" value="1"/>
</dbReference>
<dbReference type="InterPro" id="IPR036286">
    <property type="entry name" value="LexA/Signal_pep-like_sf"/>
</dbReference>
<keyword evidence="3" id="KW-0804">Transcription</keyword>
<dbReference type="InterPro" id="IPR015927">
    <property type="entry name" value="Peptidase_S24_S26A/B/C"/>
</dbReference>
<evidence type="ECO:0000256" key="3">
    <source>
        <dbReference type="ARBA" id="ARBA00023163"/>
    </source>
</evidence>
<dbReference type="PROSITE" id="PS50943">
    <property type="entry name" value="HTH_CROC1"/>
    <property type="match status" value="1"/>
</dbReference>
<gene>
    <name evidence="6" type="ORF">H3V53_06210</name>
</gene>
<dbReference type="Gene3D" id="2.10.109.10">
    <property type="entry name" value="Umud Fragment, subunit A"/>
    <property type="match status" value="1"/>
</dbReference>
<organism evidence="6 7">
    <name type="scientific">Paraburkholderia bengalensis</name>
    <dbReference type="NCBI Taxonomy" id="2747562"/>
    <lineage>
        <taxon>Bacteria</taxon>
        <taxon>Pseudomonadati</taxon>
        <taxon>Pseudomonadota</taxon>
        <taxon>Betaproteobacteria</taxon>
        <taxon>Burkholderiales</taxon>
        <taxon>Burkholderiaceae</taxon>
        <taxon>Paraburkholderia</taxon>
    </lineage>
</organism>
<keyword evidence="7" id="KW-1185">Reference proteome</keyword>